<evidence type="ECO:0000313" key="2">
    <source>
        <dbReference type="EMBL" id="SFQ53429.1"/>
    </source>
</evidence>
<protein>
    <submittedName>
        <fullName evidence="2">TLP18.3, Psb32 and MOLO-1 founding protein of phosphatase</fullName>
    </submittedName>
</protein>
<name>A0A1I5ZAC3_9BACT</name>
<dbReference type="EMBL" id="FOXQ01000018">
    <property type="protein sequence ID" value="SFQ53429.1"/>
    <property type="molecule type" value="Genomic_DNA"/>
</dbReference>
<keyword evidence="3" id="KW-1185">Reference proteome</keyword>
<feature type="domain" description="TPM" evidence="1">
    <location>
        <begin position="9"/>
        <end position="126"/>
    </location>
</feature>
<dbReference type="OrthoDB" id="9786161at2"/>
<dbReference type="PANTHER" id="PTHR30373:SF8">
    <property type="entry name" value="BLL7265 PROTEIN"/>
    <property type="match status" value="1"/>
</dbReference>
<dbReference type="STRING" id="1465490.SAMN05444277_11845"/>
<gene>
    <name evidence="2" type="ORF">SAMN05444277_11845</name>
</gene>
<accession>A0A1I5ZAC3</accession>
<sequence>MFSLFKSKQQKFFSQEEQTKILNAIREAEQQTNGEVRLFIESKCRFVDPLDRAAEIFFQLKMNETVNRNAVLVYIATVHHQFAVFADEGIYNKAGQQFWNDAVKGMVSEFKKDHIAEGIAEVILKTGQLLKTHFPYDASTDKNELPDDIVFGR</sequence>
<dbReference type="Pfam" id="PF04536">
    <property type="entry name" value="TPM_phosphatase"/>
    <property type="match status" value="1"/>
</dbReference>
<evidence type="ECO:0000259" key="1">
    <source>
        <dbReference type="Pfam" id="PF04536"/>
    </source>
</evidence>
<dbReference type="Proteomes" id="UP000199031">
    <property type="component" value="Unassembled WGS sequence"/>
</dbReference>
<organism evidence="2 3">
    <name type="scientific">Parafilimonas terrae</name>
    <dbReference type="NCBI Taxonomy" id="1465490"/>
    <lineage>
        <taxon>Bacteria</taxon>
        <taxon>Pseudomonadati</taxon>
        <taxon>Bacteroidota</taxon>
        <taxon>Chitinophagia</taxon>
        <taxon>Chitinophagales</taxon>
        <taxon>Chitinophagaceae</taxon>
        <taxon>Parafilimonas</taxon>
    </lineage>
</organism>
<dbReference type="InterPro" id="IPR007621">
    <property type="entry name" value="TPM_dom"/>
</dbReference>
<evidence type="ECO:0000313" key="3">
    <source>
        <dbReference type="Proteomes" id="UP000199031"/>
    </source>
</evidence>
<dbReference type="RefSeq" id="WP_090662962.1">
    <property type="nucleotide sequence ID" value="NZ_FOXQ01000018.1"/>
</dbReference>
<dbReference type="Gene3D" id="3.10.310.50">
    <property type="match status" value="1"/>
</dbReference>
<dbReference type="PANTHER" id="PTHR30373">
    <property type="entry name" value="UPF0603 PROTEIN YGCG"/>
    <property type="match status" value="1"/>
</dbReference>
<dbReference type="AlphaFoldDB" id="A0A1I5ZAC3"/>
<reference evidence="2 3" key="1">
    <citation type="submission" date="2016-10" db="EMBL/GenBank/DDBJ databases">
        <authorList>
            <person name="de Groot N.N."/>
        </authorList>
    </citation>
    <scope>NUCLEOTIDE SEQUENCE [LARGE SCALE GENOMIC DNA]</scope>
    <source>
        <strain evidence="2 3">DSM 28286</strain>
    </source>
</reference>
<proteinExistence type="predicted"/>